<protein>
    <submittedName>
        <fullName evidence="8 9">Ral guanine nucleotide dissociation stimulator-like 1</fullName>
    </submittedName>
</protein>
<feature type="region of interest" description="Disordered" evidence="3">
    <location>
        <begin position="844"/>
        <end position="890"/>
    </location>
</feature>
<feature type="domain" description="N-terminal Ras-GEF" evidence="6">
    <location>
        <begin position="101"/>
        <end position="233"/>
    </location>
</feature>
<dbReference type="AlphaFoldDB" id="A0AAJ7WZQ4"/>
<dbReference type="SMART" id="SM00229">
    <property type="entry name" value="RasGEFN"/>
    <property type="match status" value="1"/>
</dbReference>
<dbReference type="InterPro" id="IPR019804">
    <property type="entry name" value="Ras_G-nucl-exch_fac_CS"/>
</dbReference>
<dbReference type="Gene3D" id="1.20.870.10">
    <property type="entry name" value="Son of sevenless (SoS) protein Chain: S domain 1"/>
    <property type="match status" value="1"/>
</dbReference>
<gene>
    <name evidence="8 9" type="primary">LOC116944902</name>
</gene>
<dbReference type="PROSITE" id="PS00720">
    <property type="entry name" value="RASGEF"/>
    <property type="match status" value="1"/>
</dbReference>
<dbReference type="GO" id="GO:0005886">
    <property type="term" value="C:plasma membrane"/>
    <property type="evidence" value="ECO:0007669"/>
    <property type="project" value="TreeGrafter"/>
</dbReference>
<dbReference type="InterPro" id="IPR023578">
    <property type="entry name" value="Ras_GEF_dom_sf"/>
</dbReference>
<dbReference type="Gene3D" id="3.10.20.90">
    <property type="entry name" value="Phosphatidylinositol 3-kinase Catalytic Subunit, Chain A, domain 1"/>
    <property type="match status" value="1"/>
</dbReference>
<evidence type="ECO:0000259" key="5">
    <source>
        <dbReference type="PROSITE" id="PS50200"/>
    </source>
</evidence>
<feature type="region of interest" description="Disordered" evidence="3">
    <location>
        <begin position="599"/>
        <end position="629"/>
    </location>
</feature>
<reference evidence="8 9" key="1">
    <citation type="submission" date="2025-04" db="UniProtKB">
        <authorList>
            <consortium name="RefSeq"/>
        </authorList>
    </citation>
    <scope>IDENTIFICATION</scope>
    <source>
        <tissue evidence="8 9">Sperm</tissue>
    </source>
</reference>
<feature type="domain" description="Ras-associating" evidence="5">
    <location>
        <begin position="760"/>
        <end position="848"/>
    </location>
</feature>
<dbReference type="PANTHER" id="PTHR23113">
    <property type="entry name" value="GUANINE NUCLEOTIDE EXCHANGE FACTOR"/>
    <property type="match status" value="1"/>
</dbReference>
<dbReference type="InterPro" id="IPR029071">
    <property type="entry name" value="Ubiquitin-like_domsf"/>
</dbReference>
<dbReference type="GO" id="GO:0005085">
    <property type="term" value="F:guanyl-nucleotide exchange factor activity"/>
    <property type="evidence" value="ECO:0007669"/>
    <property type="project" value="UniProtKB-KW"/>
</dbReference>
<evidence type="ECO:0000313" key="7">
    <source>
        <dbReference type="Proteomes" id="UP001318040"/>
    </source>
</evidence>
<dbReference type="FunFam" id="1.10.840.10:FF:000005">
    <property type="entry name" value="Ral guanine nucleotide dissociation stimulator isoform 1"/>
    <property type="match status" value="1"/>
</dbReference>
<evidence type="ECO:0000256" key="3">
    <source>
        <dbReference type="SAM" id="MobiDB-lite"/>
    </source>
</evidence>
<dbReference type="InterPro" id="IPR001895">
    <property type="entry name" value="RASGEF_cat_dom"/>
</dbReference>
<dbReference type="InterPro" id="IPR000651">
    <property type="entry name" value="Ras-like_Gua-exchang_fac_N"/>
</dbReference>
<evidence type="ECO:0000256" key="1">
    <source>
        <dbReference type="ARBA" id="ARBA00022658"/>
    </source>
</evidence>
<dbReference type="SMART" id="SM00147">
    <property type="entry name" value="RasGEF"/>
    <property type="match status" value="1"/>
</dbReference>
<name>A0AAJ7WZQ4_PETMA</name>
<feature type="compositionally biased region" description="Pro residues" evidence="3">
    <location>
        <begin position="230"/>
        <end position="244"/>
    </location>
</feature>
<evidence type="ECO:0000259" key="4">
    <source>
        <dbReference type="PROSITE" id="PS50009"/>
    </source>
</evidence>
<dbReference type="RefSeq" id="XP_032814688.1">
    <property type="nucleotide sequence ID" value="XM_032958797.1"/>
</dbReference>
<keyword evidence="1 2" id="KW-0344">Guanine-nucleotide releasing factor</keyword>
<dbReference type="RefSeq" id="XP_032814687.1">
    <property type="nucleotide sequence ID" value="XM_032958796.1"/>
</dbReference>
<dbReference type="Pfam" id="PF00618">
    <property type="entry name" value="RasGEF_N"/>
    <property type="match status" value="1"/>
</dbReference>
<feature type="domain" description="Ras-GEF" evidence="4">
    <location>
        <begin position="286"/>
        <end position="570"/>
    </location>
</feature>
<dbReference type="PROSITE" id="PS50212">
    <property type="entry name" value="RASGEF_NTER"/>
    <property type="match status" value="1"/>
</dbReference>
<dbReference type="CDD" id="cd06224">
    <property type="entry name" value="REM"/>
    <property type="match status" value="1"/>
</dbReference>
<dbReference type="PANTHER" id="PTHR23113:SF312">
    <property type="entry name" value="RAL GUANINE NUCLEOTIDE DISSOCIATION STIMULATOR-LIKE, ISOFORM E"/>
    <property type="match status" value="1"/>
</dbReference>
<dbReference type="PROSITE" id="PS50009">
    <property type="entry name" value="RASGEF_CAT"/>
    <property type="match status" value="1"/>
</dbReference>
<dbReference type="SMART" id="SM00314">
    <property type="entry name" value="RA"/>
    <property type="match status" value="1"/>
</dbReference>
<proteinExistence type="predicted"/>
<dbReference type="KEGG" id="pmrn:116944902"/>
<dbReference type="SUPFAM" id="SSF54236">
    <property type="entry name" value="Ubiquitin-like"/>
    <property type="match status" value="1"/>
</dbReference>
<feature type="region of interest" description="Disordered" evidence="3">
    <location>
        <begin position="225"/>
        <end position="286"/>
    </location>
</feature>
<feature type="compositionally biased region" description="Polar residues" evidence="3">
    <location>
        <begin position="881"/>
        <end position="890"/>
    </location>
</feature>
<dbReference type="Pfam" id="PF00788">
    <property type="entry name" value="RA"/>
    <property type="match status" value="1"/>
</dbReference>
<dbReference type="Pfam" id="PF00617">
    <property type="entry name" value="RasGEF"/>
    <property type="match status" value="1"/>
</dbReference>
<evidence type="ECO:0000256" key="2">
    <source>
        <dbReference type="PROSITE-ProRule" id="PRU00168"/>
    </source>
</evidence>
<keyword evidence="7" id="KW-1185">Reference proteome</keyword>
<dbReference type="InterPro" id="IPR000159">
    <property type="entry name" value="RA_dom"/>
</dbReference>
<dbReference type="InterPro" id="IPR008937">
    <property type="entry name" value="Ras-like_GEF"/>
</dbReference>
<feature type="compositionally biased region" description="Basic and acidic residues" evidence="3">
    <location>
        <begin position="269"/>
        <end position="281"/>
    </location>
</feature>
<evidence type="ECO:0000259" key="6">
    <source>
        <dbReference type="PROSITE" id="PS50212"/>
    </source>
</evidence>
<dbReference type="PROSITE" id="PS50200">
    <property type="entry name" value="RA"/>
    <property type="match status" value="1"/>
</dbReference>
<dbReference type="InterPro" id="IPR036964">
    <property type="entry name" value="RASGEF_cat_dom_sf"/>
</dbReference>
<accession>A0AAJ7WZQ4</accession>
<dbReference type="Proteomes" id="UP001318040">
    <property type="component" value="Chromosome 22"/>
</dbReference>
<dbReference type="CDD" id="cd00155">
    <property type="entry name" value="RasGEF"/>
    <property type="match status" value="1"/>
</dbReference>
<feature type="compositionally biased region" description="Low complexity" evidence="3">
    <location>
        <begin position="864"/>
        <end position="880"/>
    </location>
</feature>
<dbReference type="Gene3D" id="1.10.840.10">
    <property type="entry name" value="Ras guanine-nucleotide exchange factors catalytic domain"/>
    <property type="match status" value="1"/>
</dbReference>
<dbReference type="SUPFAM" id="SSF48366">
    <property type="entry name" value="Ras GEF"/>
    <property type="match status" value="1"/>
</dbReference>
<dbReference type="GO" id="GO:0007265">
    <property type="term" value="P:Ras protein signal transduction"/>
    <property type="evidence" value="ECO:0007669"/>
    <property type="project" value="TreeGrafter"/>
</dbReference>
<organism evidence="7 9">
    <name type="scientific">Petromyzon marinus</name>
    <name type="common">Sea lamprey</name>
    <dbReference type="NCBI Taxonomy" id="7757"/>
    <lineage>
        <taxon>Eukaryota</taxon>
        <taxon>Metazoa</taxon>
        <taxon>Chordata</taxon>
        <taxon>Craniata</taxon>
        <taxon>Vertebrata</taxon>
        <taxon>Cyclostomata</taxon>
        <taxon>Hyperoartia</taxon>
        <taxon>Petromyzontiformes</taxon>
        <taxon>Petromyzontidae</taxon>
        <taxon>Petromyzon</taxon>
    </lineage>
</organism>
<evidence type="ECO:0000313" key="9">
    <source>
        <dbReference type="RefSeq" id="XP_032814688.1"/>
    </source>
</evidence>
<evidence type="ECO:0000313" key="8">
    <source>
        <dbReference type="RefSeq" id="XP_032814687.1"/>
    </source>
</evidence>
<sequence length="890" mass="95995">MFDRLCPVTRSIRQSLAMELNVEGNSCVALQRYQPRRPDEEKSVSSVQDWGQEVEEGAVYSVAMKKIQIKEASHKGHRWLGVESDPRAPGHGGVDRYETCRVRSIRAGTLAKLVENLLLSFGDNDSIYISVFLATFRAFTTTGDVLRLLIDEHGERKNGDCGDGHDPVKSADQTFVRKAIAFILRVWMDQYPEDFHADAASLALVLSYASRVLPHSELQRRALSLRSPRPETPPGPPASSPAPGPAAARQKQSGHAPFSLGEDEADPPSDARADATEERPDLLSFPAPTVARQLTLRDAELFKKVAPHHCLGCVWSRRDRKGNRHLAPSVRATIAQFNAVAACVACTVLRCLSGQAAAGHGAPGTGARHAAAQRARVVEHWIAVAQECRMLKNFSSLRAILSALQTNPIHRLKKTWCCVSREKIVAFAELSEIFSDENNHFTSRELLMKEGTSKFASLDSNGKESQKRTFKRFQTAKEPGLMQGTIPYLGTFLTDLTMLDTALPDYVEGGLINFEKRRKEFEVIAQIQLLQLACNNYSLSPEGKFLDWFNRQEKLSEEESYALSCEIEPPTEVSPTSPRQRKSVVKRLSLLFIGVDVTPGSPQARTPNGEVAALEESPEGGAAGAAGGEGCGPGDVAPASGGGGGAGVGGERADCLSVASSASEHDAVGTPADAPDGCPKELSTSSSLASLHSADVSSGVFAGSGVSCSSSSSSSSSSASSPRSSFRLHGQRSVFNKTHQRSVSCCSAVTRPVYNRQSDDSCIIRVVLQSPSDGNLYKSVLLTSQDKTSSVIGKAMVKYNLEMERAEDYQLVQVISNERELVMPDRANVFYAMSTSANFDFVLRKKGSPRPAGPAAAPPPPPSRSQSSSSLPNLKSKGGSLTQRLNRAAL</sequence>